<gene>
    <name evidence="1" type="ORF">CFT61_06385</name>
</gene>
<reference evidence="1 2" key="1">
    <citation type="submission" date="2017-07" db="EMBL/GenBank/DDBJ databases">
        <title>Draft genome sequence of Prevotella copri isolated from the gut of healthy adult Indian.</title>
        <authorList>
            <person name="Das B."/>
            <person name="Bag S."/>
            <person name="Ghosh T.S."/>
        </authorList>
    </citation>
    <scope>NUCLEOTIDE SEQUENCE [LARGE SCALE GENOMIC DNA]</scope>
    <source>
        <strain evidence="1 2">Indica</strain>
    </source>
</reference>
<dbReference type="SUPFAM" id="SSF56731">
    <property type="entry name" value="DNA primase core"/>
    <property type="match status" value="1"/>
</dbReference>
<dbReference type="Gene3D" id="3.40.1360.10">
    <property type="match status" value="1"/>
</dbReference>
<dbReference type="Proteomes" id="UP000215155">
    <property type="component" value="Unassembled WGS sequence"/>
</dbReference>
<dbReference type="InterPro" id="IPR034154">
    <property type="entry name" value="TOPRIM_DnaG/twinkle"/>
</dbReference>
<protein>
    <submittedName>
        <fullName evidence="1">Topoisomerase</fullName>
    </submittedName>
</protein>
<comment type="caution">
    <text evidence="1">The sequence shown here is derived from an EMBL/GenBank/DDBJ whole genome shotgun (WGS) entry which is preliminary data.</text>
</comment>
<sequence length="349" mass="39657">MKEKEEILARTSGGLGIFVHYLGKECLKRKFKSPFRDDDNRPSCKLYLNQPLGGRAYYYLHDFGDSRYSGDCFFIAAQILNINLSTDFVHLLKQIDRDLSLGVFDYGGEELGYVYRAIPQKAISARKVIQEDPGISFRAEVKSFSQEELAYWGAYGITAEILSRFHVESLKSCVFTKTDGRQYGIYSTSLTPSYGYFFKSGKGIKVYRPRSENRFLYAGELPCPYVFGYDQLPERGKFLLITGGEKDVLSLCSHGFPAICFNSETAKVHSTLLDQLKLRFEHLVFVYDVDATGLRESTHRVEELESSYPVSKVVLPLAGSKQEKDVSDFFKLGGTRETLENLIFQSFNN</sequence>
<evidence type="ECO:0000313" key="1">
    <source>
        <dbReference type="EMBL" id="OXL44261.1"/>
    </source>
</evidence>
<dbReference type="CDD" id="cd01029">
    <property type="entry name" value="TOPRIM_primases"/>
    <property type="match status" value="1"/>
</dbReference>
<dbReference type="RefSeq" id="WP_089543626.1">
    <property type="nucleotide sequence ID" value="NZ_NMPZ01000008.1"/>
</dbReference>
<dbReference type="EMBL" id="NMPZ01000008">
    <property type="protein sequence ID" value="OXL44261.1"/>
    <property type="molecule type" value="Genomic_DNA"/>
</dbReference>
<evidence type="ECO:0000313" key="2">
    <source>
        <dbReference type="Proteomes" id="UP000215155"/>
    </source>
</evidence>
<proteinExistence type="predicted"/>
<organism evidence="1 2">
    <name type="scientific">Segatella copri</name>
    <dbReference type="NCBI Taxonomy" id="165179"/>
    <lineage>
        <taxon>Bacteria</taxon>
        <taxon>Pseudomonadati</taxon>
        <taxon>Bacteroidota</taxon>
        <taxon>Bacteroidia</taxon>
        <taxon>Bacteroidales</taxon>
        <taxon>Prevotellaceae</taxon>
        <taxon>Segatella</taxon>
    </lineage>
</organism>
<dbReference type="AlphaFoldDB" id="A0AA91TJX8"/>
<accession>A0AA91TJX8</accession>
<name>A0AA91TJX8_9BACT</name>